<feature type="non-terminal residue" evidence="2">
    <location>
        <position position="1"/>
    </location>
</feature>
<dbReference type="EMBL" id="CAJPIN010003296">
    <property type="protein sequence ID" value="CAG2056050.1"/>
    <property type="molecule type" value="Genomic_DNA"/>
</dbReference>
<reference evidence="2" key="1">
    <citation type="submission" date="2021-03" db="EMBL/GenBank/DDBJ databases">
        <authorList>
            <person name="Tran Van P."/>
        </authorList>
    </citation>
    <scope>NUCLEOTIDE SEQUENCE</scope>
</reference>
<comment type="caution">
    <text evidence="2">The sequence shown here is derived from an EMBL/GenBank/DDBJ whole genome shotgun (WGS) entry which is preliminary data.</text>
</comment>
<dbReference type="Pfam" id="PF07703">
    <property type="entry name" value="A2M_BRD"/>
    <property type="match status" value="1"/>
</dbReference>
<evidence type="ECO:0000313" key="2">
    <source>
        <dbReference type="EMBL" id="CAG2056050.1"/>
    </source>
</evidence>
<dbReference type="InterPro" id="IPR011625">
    <property type="entry name" value="A2M_N_BRD"/>
</dbReference>
<sequence>IPDIKKLNECGNHDNRLKVENLLERSKGKKRKRSEDAVYSNFSFGGNGAHCVSGSLRNFEVKAVMAPVSHLLVYYITEDGEPISDVISFDIKLLLKQRSASLSEKSRRRSALK</sequence>
<gene>
    <name evidence="2" type="ORF">TPAB3V08_LOCUS3047</name>
</gene>
<organism evidence="2 3">
    <name type="scientific">Timema podura</name>
    <name type="common">Walking stick</name>
    <dbReference type="NCBI Taxonomy" id="61482"/>
    <lineage>
        <taxon>Eukaryota</taxon>
        <taxon>Metazoa</taxon>
        <taxon>Ecdysozoa</taxon>
        <taxon>Arthropoda</taxon>
        <taxon>Hexapoda</taxon>
        <taxon>Insecta</taxon>
        <taxon>Pterygota</taxon>
        <taxon>Neoptera</taxon>
        <taxon>Polyneoptera</taxon>
        <taxon>Phasmatodea</taxon>
        <taxon>Timematodea</taxon>
        <taxon>Timematoidea</taxon>
        <taxon>Timematidae</taxon>
        <taxon>Timema</taxon>
    </lineage>
</organism>
<keyword evidence="3" id="KW-1185">Reference proteome</keyword>
<dbReference type="Proteomes" id="UP001153148">
    <property type="component" value="Unassembled WGS sequence"/>
</dbReference>
<evidence type="ECO:0000313" key="3">
    <source>
        <dbReference type="Proteomes" id="UP001153148"/>
    </source>
</evidence>
<accession>A0ABN7NJX5</accession>
<proteinExistence type="predicted"/>
<protein>
    <recommendedName>
        <fullName evidence="1">Alpha-2-macroglobulin bait region domain-containing protein</fullName>
    </recommendedName>
</protein>
<dbReference type="Gene3D" id="2.60.40.1930">
    <property type="match status" value="1"/>
</dbReference>
<name>A0ABN7NJX5_TIMPD</name>
<feature type="non-terminal residue" evidence="2">
    <location>
        <position position="113"/>
    </location>
</feature>
<evidence type="ECO:0000259" key="1">
    <source>
        <dbReference type="Pfam" id="PF07703"/>
    </source>
</evidence>
<feature type="domain" description="Alpha-2-macroglobulin bait region" evidence="1">
    <location>
        <begin position="58"/>
        <end position="102"/>
    </location>
</feature>